<dbReference type="PANTHER" id="PTHR39206">
    <property type="entry name" value="SLL8004 PROTEIN"/>
    <property type="match status" value="1"/>
</dbReference>
<dbReference type="STRING" id="173990.SAMN05660691_01125"/>
<dbReference type="EMBL" id="FNXF01000003">
    <property type="protein sequence ID" value="SEH73552.1"/>
    <property type="molecule type" value="Genomic_DNA"/>
</dbReference>
<dbReference type="SUPFAM" id="SSF52540">
    <property type="entry name" value="P-loop containing nucleoside triphosphate hydrolases"/>
    <property type="match status" value="1"/>
</dbReference>
<evidence type="ECO:0000313" key="5">
    <source>
        <dbReference type="Proteomes" id="UP000199371"/>
    </source>
</evidence>
<proteinExistence type="predicted"/>
<evidence type="ECO:0000256" key="1">
    <source>
        <dbReference type="ARBA" id="ARBA00022741"/>
    </source>
</evidence>
<dbReference type="AlphaFoldDB" id="A0A1H6KIR8"/>
<name>A0A1H6KIR8_9GAMM</name>
<sequence>MPKLRLIAGPNGSGKTTLTTQLRERYAVRLGQYLNPDDIAKHINLTELLQQFSNSKNIDLSEGNTYQAAKLAQQIALGLREDWIRDQLSFSYESVMSHESHLDFFQRANTAGYKAYLYYVCTSDPEVNVARVEQRVELGGHSVPRDKIVQRYERSLKLLPEMARASRRSYFFDNSTRQLTFIAEVTPDGYLDIVEKNFDRAQPLWFAESVIKHWARDKIRLSKV</sequence>
<evidence type="ECO:0000313" key="4">
    <source>
        <dbReference type="EMBL" id="SEH73552.1"/>
    </source>
</evidence>
<evidence type="ECO:0000259" key="3">
    <source>
        <dbReference type="Pfam" id="PF06414"/>
    </source>
</evidence>
<protein>
    <submittedName>
        <fullName evidence="4">Predicted ABC-type ATPase</fullName>
    </submittedName>
</protein>
<dbReference type="OrthoDB" id="9791543at2"/>
<dbReference type="Gene3D" id="3.40.50.300">
    <property type="entry name" value="P-loop containing nucleotide triphosphate hydrolases"/>
    <property type="match status" value="1"/>
</dbReference>
<dbReference type="GO" id="GO:0005524">
    <property type="term" value="F:ATP binding"/>
    <property type="evidence" value="ECO:0007669"/>
    <property type="project" value="UniProtKB-KW"/>
</dbReference>
<gene>
    <name evidence="4" type="ORF">SAMN05660691_01125</name>
</gene>
<dbReference type="Pfam" id="PF06414">
    <property type="entry name" value="Zeta_toxin"/>
    <property type="match status" value="1"/>
</dbReference>
<dbReference type="InterPro" id="IPR010488">
    <property type="entry name" value="Zeta_toxin_domain"/>
</dbReference>
<dbReference type="RefSeq" id="WP_092791140.1">
    <property type="nucleotide sequence ID" value="NZ_FNXF01000003.1"/>
</dbReference>
<reference evidence="5" key="1">
    <citation type="submission" date="2016-10" db="EMBL/GenBank/DDBJ databases">
        <authorList>
            <person name="Varghese N."/>
            <person name="Submissions S."/>
        </authorList>
    </citation>
    <scope>NUCLEOTIDE SEQUENCE [LARGE SCALE GENOMIC DNA]</scope>
    <source>
        <strain evidence="5">DSM 17616</strain>
    </source>
</reference>
<keyword evidence="2" id="KW-0067">ATP-binding</keyword>
<dbReference type="InterPro" id="IPR027417">
    <property type="entry name" value="P-loop_NTPase"/>
</dbReference>
<feature type="domain" description="Zeta toxin" evidence="3">
    <location>
        <begin position="2"/>
        <end position="159"/>
    </location>
</feature>
<dbReference type="PANTHER" id="PTHR39206:SF1">
    <property type="entry name" value="SLL8004 PROTEIN"/>
    <property type="match status" value="1"/>
</dbReference>
<keyword evidence="5" id="KW-1185">Reference proteome</keyword>
<evidence type="ECO:0000256" key="2">
    <source>
        <dbReference type="ARBA" id="ARBA00022840"/>
    </source>
</evidence>
<dbReference type="GO" id="GO:0016301">
    <property type="term" value="F:kinase activity"/>
    <property type="evidence" value="ECO:0007669"/>
    <property type="project" value="InterPro"/>
</dbReference>
<dbReference type="Proteomes" id="UP000199371">
    <property type="component" value="Unassembled WGS sequence"/>
</dbReference>
<organism evidence="4 5">
    <name type="scientific">Rheinheimera pacifica</name>
    <dbReference type="NCBI Taxonomy" id="173990"/>
    <lineage>
        <taxon>Bacteria</taxon>
        <taxon>Pseudomonadati</taxon>
        <taxon>Pseudomonadota</taxon>
        <taxon>Gammaproteobacteria</taxon>
        <taxon>Chromatiales</taxon>
        <taxon>Chromatiaceae</taxon>
        <taxon>Rheinheimera</taxon>
    </lineage>
</organism>
<keyword evidence="1" id="KW-0547">Nucleotide-binding</keyword>
<accession>A0A1H6KIR8</accession>